<evidence type="ECO:0000256" key="6">
    <source>
        <dbReference type="ARBA" id="ARBA00022692"/>
    </source>
</evidence>
<dbReference type="RefSeq" id="WP_200084430.1">
    <property type="nucleotide sequence ID" value="NZ_CP054706.1"/>
</dbReference>
<keyword evidence="11" id="KW-0969">Cilium</keyword>
<keyword evidence="8" id="KW-1133">Transmembrane helix</keyword>
<keyword evidence="9 10" id="KW-0472">Membrane</keyword>
<keyword evidence="4 10" id="KW-1003">Cell membrane</keyword>
<dbReference type="EMBL" id="CP054706">
    <property type="protein sequence ID" value="QQK80247.1"/>
    <property type="molecule type" value="Genomic_DNA"/>
</dbReference>
<keyword evidence="11" id="KW-0282">Flagellum</keyword>
<protein>
    <recommendedName>
        <fullName evidence="10">Flagellar protein FliL</fullName>
    </recommendedName>
</protein>
<accession>A0A7T6ZBF5</accession>
<sequence>MKKLVITFSIVIGLLLVSITAAFFLAGQTGSGSAAENEDSGIDEVIDRSWDTEELTTNLAGDHYVRASFRIQADSNDTREELEKRDFQIQNAIIYRLAEMDADELGSSDGLQTLEAGLQEDINDLLDTGEVENVYTTSRIIR</sequence>
<comment type="subcellular location">
    <subcellularLocation>
        <location evidence="2">Cell membrane</location>
        <topology evidence="2">Single-pass membrane protein</topology>
    </subcellularLocation>
</comment>
<evidence type="ECO:0000313" key="11">
    <source>
        <dbReference type="EMBL" id="QQK80247.1"/>
    </source>
</evidence>
<dbReference type="GO" id="GO:0005886">
    <property type="term" value="C:plasma membrane"/>
    <property type="evidence" value="ECO:0007669"/>
    <property type="project" value="UniProtKB-SubCell"/>
</dbReference>
<evidence type="ECO:0000256" key="8">
    <source>
        <dbReference type="ARBA" id="ARBA00022989"/>
    </source>
</evidence>
<evidence type="ECO:0000256" key="5">
    <source>
        <dbReference type="ARBA" id="ARBA00022500"/>
    </source>
</evidence>
<proteinExistence type="inferred from homology"/>
<gene>
    <name evidence="11" type="primary">fliL</name>
    <name evidence="11" type="ORF">HUG20_10330</name>
</gene>
<keyword evidence="11" id="KW-0966">Cell projection</keyword>
<organism evidence="11 12">
    <name type="scientific">Salicibibacter cibi</name>
    <dbReference type="NCBI Taxonomy" id="2743001"/>
    <lineage>
        <taxon>Bacteria</taxon>
        <taxon>Bacillati</taxon>
        <taxon>Bacillota</taxon>
        <taxon>Bacilli</taxon>
        <taxon>Bacillales</taxon>
        <taxon>Bacillaceae</taxon>
        <taxon>Salicibibacter</taxon>
    </lineage>
</organism>
<dbReference type="PANTHER" id="PTHR35091">
    <property type="entry name" value="FLAGELLAR PROTEIN FLIL"/>
    <property type="match status" value="1"/>
</dbReference>
<keyword evidence="5 10" id="KW-0145">Chemotaxis</keyword>
<dbReference type="GO" id="GO:0006935">
    <property type="term" value="P:chemotaxis"/>
    <property type="evidence" value="ECO:0007669"/>
    <property type="project" value="UniProtKB-KW"/>
</dbReference>
<keyword evidence="7 10" id="KW-0283">Flagellar rotation</keyword>
<dbReference type="Proteomes" id="UP000595349">
    <property type="component" value="Chromosome"/>
</dbReference>
<dbReference type="NCBIfam" id="NF005826">
    <property type="entry name" value="PRK07718.1"/>
    <property type="match status" value="1"/>
</dbReference>
<evidence type="ECO:0000256" key="7">
    <source>
        <dbReference type="ARBA" id="ARBA00022779"/>
    </source>
</evidence>
<evidence type="ECO:0000313" key="12">
    <source>
        <dbReference type="Proteomes" id="UP000595349"/>
    </source>
</evidence>
<dbReference type="Pfam" id="PF03748">
    <property type="entry name" value="FliL"/>
    <property type="match status" value="1"/>
</dbReference>
<evidence type="ECO:0000256" key="3">
    <source>
        <dbReference type="ARBA" id="ARBA00008281"/>
    </source>
</evidence>
<evidence type="ECO:0000256" key="2">
    <source>
        <dbReference type="ARBA" id="ARBA00004162"/>
    </source>
</evidence>
<name>A0A7T6ZBF5_9BACI</name>
<keyword evidence="6" id="KW-0812">Transmembrane</keyword>
<dbReference type="GO" id="GO:0071978">
    <property type="term" value="P:bacterial-type flagellum-dependent swarming motility"/>
    <property type="evidence" value="ECO:0007669"/>
    <property type="project" value="TreeGrafter"/>
</dbReference>
<keyword evidence="12" id="KW-1185">Reference proteome</keyword>
<dbReference type="GO" id="GO:0009425">
    <property type="term" value="C:bacterial-type flagellum basal body"/>
    <property type="evidence" value="ECO:0007669"/>
    <property type="project" value="InterPro"/>
</dbReference>
<dbReference type="KEGG" id="scib:HUG20_10330"/>
<dbReference type="AlphaFoldDB" id="A0A7T6ZBF5"/>
<comment type="function">
    <text evidence="1 10">Controls the rotational direction of flagella during chemotaxis.</text>
</comment>
<evidence type="ECO:0000256" key="1">
    <source>
        <dbReference type="ARBA" id="ARBA00002254"/>
    </source>
</evidence>
<comment type="similarity">
    <text evidence="3 10">Belongs to the FliL family.</text>
</comment>
<dbReference type="PANTHER" id="PTHR35091:SF2">
    <property type="entry name" value="FLAGELLAR PROTEIN FLIL"/>
    <property type="match status" value="1"/>
</dbReference>
<evidence type="ECO:0000256" key="9">
    <source>
        <dbReference type="ARBA" id="ARBA00023136"/>
    </source>
</evidence>
<dbReference type="InterPro" id="IPR005503">
    <property type="entry name" value="FliL"/>
</dbReference>
<reference evidence="11 12" key="1">
    <citation type="submission" date="2020-06" db="EMBL/GenBank/DDBJ databases">
        <title>Genomic analysis of Salicibibacter sp. NKC21-4.</title>
        <authorList>
            <person name="Oh Y.J."/>
        </authorList>
    </citation>
    <scope>NUCLEOTIDE SEQUENCE [LARGE SCALE GENOMIC DNA]</scope>
    <source>
        <strain evidence="11 12">NKC21-4</strain>
    </source>
</reference>
<evidence type="ECO:0000256" key="4">
    <source>
        <dbReference type="ARBA" id="ARBA00022475"/>
    </source>
</evidence>
<evidence type="ECO:0000256" key="10">
    <source>
        <dbReference type="RuleBase" id="RU364125"/>
    </source>
</evidence>